<dbReference type="InterPro" id="IPR000182">
    <property type="entry name" value="GNAT_dom"/>
</dbReference>
<dbReference type="EMBL" id="CADIKM010000011">
    <property type="protein sequence ID" value="CAB3789500.1"/>
    <property type="molecule type" value="Genomic_DNA"/>
</dbReference>
<evidence type="ECO:0000259" key="2">
    <source>
        <dbReference type="PROSITE" id="PS51186"/>
    </source>
</evidence>
<keyword evidence="1" id="KW-0808">Transferase</keyword>
<name>A0A6S7BKM2_9BURK</name>
<dbReference type="AlphaFoldDB" id="A0A6S7BKM2"/>
<protein>
    <recommendedName>
        <fullName evidence="2">N-acetyltransferase domain-containing protein</fullName>
    </recommendedName>
</protein>
<evidence type="ECO:0000256" key="1">
    <source>
        <dbReference type="ARBA" id="ARBA00022679"/>
    </source>
</evidence>
<dbReference type="Pfam" id="PF00583">
    <property type="entry name" value="Acetyltransf_1"/>
    <property type="match status" value="1"/>
</dbReference>
<dbReference type="CDD" id="cd04301">
    <property type="entry name" value="NAT_SF"/>
    <property type="match status" value="1"/>
</dbReference>
<gene>
    <name evidence="3" type="ORF">LMG28138_02792</name>
</gene>
<keyword evidence="4" id="KW-1185">Reference proteome</keyword>
<dbReference type="PANTHER" id="PTHR13947:SF37">
    <property type="entry name" value="LD18367P"/>
    <property type="match status" value="1"/>
</dbReference>
<dbReference type="InterPro" id="IPR016181">
    <property type="entry name" value="Acyl_CoA_acyltransferase"/>
</dbReference>
<evidence type="ECO:0000313" key="3">
    <source>
        <dbReference type="EMBL" id="CAB3789500.1"/>
    </source>
</evidence>
<dbReference type="SUPFAM" id="SSF55729">
    <property type="entry name" value="Acyl-CoA N-acyltransferases (Nat)"/>
    <property type="match status" value="1"/>
</dbReference>
<dbReference type="Gene3D" id="3.40.630.30">
    <property type="match status" value="1"/>
</dbReference>
<reference evidence="3 4" key="1">
    <citation type="submission" date="2020-04" db="EMBL/GenBank/DDBJ databases">
        <authorList>
            <person name="De Canck E."/>
        </authorList>
    </citation>
    <scope>NUCLEOTIDE SEQUENCE [LARGE SCALE GENOMIC DNA]</scope>
    <source>
        <strain evidence="3 4">LMG 28138</strain>
    </source>
</reference>
<sequence>MSKSLELVKTLVWAAHGCRGMDRLVLRRFDPARDSLDELTEILHRSFARLGAMGLNCTCVDQSCRTTLERLTRGDCYVAVCDDRLVGTMTLNEPDENARCELYRRKDVASIHQLGVDPAYQGRGIGKSLLALAEGWAAIRGYKVLALDTPSPASHLISFYEGRGFGIAGSAHFEGKHYVSAILSKTVASTRGLALATYVPDAEKSQASDMRAA</sequence>
<dbReference type="Proteomes" id="UP000494115">
    <property type="component" value="Unassembled WGS sequence"/>
</dbReference>
<proteinExistence type="predicted"/>
<dbReference type="InterPro" id="IPR050769">
    <property type="entry name" value="NAT_camello-type"/>
</dbReference>
<dbReference type="RefSeq" id="WP_425511422.1">
    <property type="nucleotide sequence ID" value="NZ_CADIKM010000011.1"/>
</dbReference>
<feature type="domain" description="N-acetyltransferase" evidence="2">
    <location>
        <begin position="24"/>
        <end position="188"/>
    </location>
</feature>
<accession>A0A6S7BKM2</accession>
<dbReference type="GO" id="GO:0008080">
    <property type="term" value="F:N-acetyltransferase activity"/>
    <property type="evidence" value="ECO:0007669"/>
    <property type="project" value="InterPro"/>
</dbReference>
<evidence type="ECO:0000313" key="4">
    <source>
        <dbReference type="Proteomes" id="UP000494115"/>
    </source>
</evidence>
<dbReference type="PROSITE" id="PS51186">
    <property type="entry name" value="GNAT"/>
    <property type="match status" value="1"/>
</dbReference>
<dbReference type="PANTHER" id="PTHR13947">
    <property type="entry name" value="GNAT FAMILY N-ACETYLTRANSFERASE"/>
    <property type="match status" value="1"/>
</dbReference>
<organism evidence="3 4">
    <name type="scientific">Pararobbsia alpina</name>
    <dbReference type="NCBI Taxonomy" id="621374"/>
    <lineage>
        <taxon>Bacteria</taxon>
        <taxon>Pseudomonadati</taxon>
        <taxon>Pseudomonadota</taxon>
        <taxon>Betaproteobacteria</taxon>
        <taxon>Burkholderiales</taxon>
        <taxon>Burkholderiaceae</taxon>
        <taxon>Pararobbsia</taxon>
    </lineage>
</organism>